<proteinExistence type="predicted"/>
<evidence type="ECO:0000256" key="1">
    <source>
        <dbReference type="SAM" id="SignalP"/>
    </source>
</evidence>
<keyword evidence="1" id="KW-0732">Signal</keyword>
<dbReference type="PANTHER" id="PTHR47197:SF3">
    <property type="entry name" value="DIHYDRO-HEME D1 DEHYDROGENASE"/>
    <property type="match status" value="1"/>
</dbReference>
<comment type="caution">
    <text evidence="2">The sequence shown here is derived from an EMBL/GenBank/DDBJ whole genome shotgun (WGS) entry which is preliminary data.</text>
</comment>
<dbReference type="EMBL" id="QPMM01000001">
    <property type="protein sequence ID" value="RFS26908.1"/>
    <property type="molecule type" value="Genomic_DNA"/>
</dbReference>
<accession>A0A3E1YHT3</accession>
<dbReference type="InterPro" id="IPR015943">
    <property type="entry name" value="WD40/YVTN_repeat-like_dom_sf"/>
</dbReference>
<dbReference type="RefSeq" id="WP_116974100.1">
    <property type="nucleotide sequence ID" value="NZ_QPMM01000001.1"/>
</dbReference>
<keyword evidence="3" id="KW-1185">Reference proteome</keyword>
<organism evidence="2 3">
    <name type="scientific">Chitinophaga silvatica</name>
    <dbReference type="NCBI Taxonomy" id="2282649"/>
    <lineage>
        <taxon>Bacteria</taxon>
        <taxon>Pseudomonadati</taxon>
        <taxon>Bacteroidota</taxon>
        <taxon>Chitinophagia</taxon>
        <taxon>Chitinophagales</taxon>
        <taxon>Chitinophagaceae</taxon>
        <taxon>Chitinophaga</taxon>
    </lineage>
</organism>
<dbReference type="InterPro" id="IPR011048">
    <property type="entry name" value="Haem_d1_sf"/>
</dbReference>
<dbReference type="AlphaFoldDB" id="A0A3E1YHT3"/>
<dbReference type="PANTHER" id="PTHR47197">
    <property type="entry name" value="PROTEIN NIRF"/>
    <property type="match status" value="1"/>
</dbReference>
<dbReference type="OrthoDB" id="7187796at2"/>
<dbReference type="Gene3D" id="2.130.10.10">
    <property type="entry name" value="YVTN repeat-like/Quinoprotein amine dehydrogenase"/>
    <property type="match status" value="1"/>
</dbReference>
<evidence type="ECO:0000313" key="2">
    <source>
        <dbReference type="EMBL" id="RFS26908.1"/>
    </source>
</evidence>
<reference evidence="2 3" key="1">
    <citation type="submission" date="2018-07" db="EMBL/GenBank/DDBJ databases">
        <title>Chitinophaga K2CV101002-2 sp. nov., isolated from a monsoon evergreen broad-leaved forest soil.</title>
        <authorList>
            <person name="Lv Y."/>
        </authorList>
    </citation>
    <scope>NUCLEOTIDE SEQUENCE [LARGE SCALE GENOMIC DNA]</scope>
    <source>
        <strain evidence="2 3">GDMCC 1.1288</strain>
    </source>
</reference>
<dbReference type="Proteomes" id="UP000260644">
    <property type="component" value="Unassembled WGS sequence"/>
</dbReference>
<feature type="chain" id="PRO_5017795671" evidence="1">
    <location>
        <begin position="23"/>
        <end position="331"/>
    </location>
</feature>
<dbReference type="InterPro" id="IPR051200">
    <property type="entry name" value="Host-pathogen_enzymatic-act"/>
</dbReference>
<gene>
    <name evidence="2" type="ORF">DVR12_03740</name>
</gene>
<sequence>MKHIRVPVLFATMLFASTQLNAQHKYKVSQTFPVYGLGKWDYIAVGPDNNLYVSNSSQVNIINKNTGDSVGVITGTEGVHGIAFDEPQKKGYTSNGAANNVTIFDLTTHKQLGKIPTGQNPDAIFYESYSKKIITCNGRSQDLSIIDPVTDKVVSTVNVAGRPETAVSDGKGMLYVNIEDKSEIVAIDLKKMQVTNRWSLAPAEGPTGLAIDRATGRLFAACEKVLVVLNTNGKIITRLPIGEGCDGVAFDNESKVIFTANGEGTITVIKEKSANNFEVLENVTTQKNARTIALDEVSHTIYLPVAEFGPKAPNEKRGQIIAKSFKVLAVK</sequence>
<feature type="signal peptide" evidence="1">
    <location>
        <begin position="1"/>
        <end position="22"/>
    </location>
</feature>
<name>A0A3E1YHT3_9BACT</name>
<protein>
    <submittedName>
        <fullName evidence="2">YncE family protein</fullName>
    </submittedName>
</protein>
<evidence type="ECO:0000313" key="3">
    <source>
        <dbReference type="Proteomes" id="UP000260644"/>
    </source>
</evidence>
<dbReference type="SUPFAM" id="SSF51004">
    <property type="entry name" value="C-terminal (heme d1) domain of cytochrome cd1-nitrite reductase"/>
    <property type="match status" value="1"/>
</dbReference>